<dbReference type="Proteomes" id="UP000178912">
    <property type="component" value="Unassembled WGS sequence"/>
</dbReference>
<feature type="coiled-coil region" evidence="1">
    <location>
        <begin position="322"/>
        <end position="351"/>
    </location>
</feature>
<dbReference type="OrthoDB" id="3551813at2759"/>
<name>A0A1E1KSW5_9HELO</name>
<evidence type="ECO:0000313" key="3">
    <source>
        <dbReference type="EMBL" id="CZT01109.1"/>
    </source>
</evidence>
<protein>
    <submittedName>
        <fullName evidence="3">Uncharacterized protein</fullName>
    </submittedName>
</protein>
<organism evidence="3 4">
    <name type="scientific">Rhynchosporium agropyri</name>
    <dbReference type="NCBI Taxonomy" id="914238"/>
    <lineage>
        <taxon>Eukaryota</taxon>
        <taxon>Fungi</taxon>
        <taxon>Dikarya</taxon>
        <taxon>Ascomycota</taxon>
        <taxon>Pezizomycotina</taxon>
        <taxon>Leotiomycetes</taxon>
        <taxon>Helotiales</taxon>
        <taxon>Ploettnerulaceae</taxon>
        <taxon>Rhynchosporium</taxon>
    </lineage>
</organism>
<reference evidence="4" key="1">
    <citation type="submission" date="2016-03" db="EMBL/GenBank/DDBJ databases">
        <authorList>
            <person name="Guldener U."/>
        </authorList>
    </citation>
    <scope>NUCLEOTIDE SEQUENCE [LARGE SCALE GENOMIC DNA]</scope>
    <source>
        <strain evidence="4">04CH-RAC-A.6.1</strain>
    </source>
</reference>
<feature type="region of interest" description="Disordered" evidence="2">
    <location>
        <begin position="419"/>
        <end position="443"/>
    </location>
</feature>
<evidence type="ECO:0000256" key="2">
    <source>
        <dbReference type="SAM" id="MobiDB-lite"/>
    </source>
</evidence>
<keyword evidence="1" id="KW-0175">Coiled coil</keyword>
<evidence type="ECO:0000256" key="1">
    <source>
        <dbReference type="SAM" id="Coils"/>
    </source>
</evidence>
<proteinExistence type="predicted"/>
<accession>A0A1E1KSW5</accession>
<keyword evidence="4" id="KW-1185">Reference proteome</keyword>
<sequence>MAPHKRSHETSEPEIGTLLTLPGAQIEDQAVKLNGWALRDGMQEREINQTITARPPSRTLCTTVIANYHGKDNILFRNSMKLMEGEIAPPTNISRRYLIVGYAILARSQGEYSQKNRAYQEGDNKSIGGSAPLNAAWVKSIIEAANEVELGNTSVSNVPVSVPIRNMTTSLSEHNFGKSKTDIAAAHHAFNKLASGEHYERQTPSASDFHKDFSRGNSGGESTVYDINQPQVKVSSSPASPRSYLSESLASAGTTVMREESLAPETLQTAKELHKIAQQSVKVERDKLIADTKKTLDKEETLQGWQLAERKCLAKIHERRLYEREQQLQVREQAMKEEVEREERIHETEQKLRRWEEILIKKGQDFIERENRYRDERAILVADERLLQDREAAMDEAQKAFDAKISDAIESLSVVQQARKRKERSDIGDLEWESKKQRTENGS</sequence>
<dbReference type="AlphaFoldDB" id="A0A1E1KSW5"/>
<dbReference type="EMBL" id="FJUX01000049">
    <property type="protein sequence ID" value="CZT01109.1"/>
    <property type="molecule type" value="Genomic_DNA"/>
</dbReference>
<feature type="region of interest" description="Disordered" evidence="2">
    <location>
        <begin position="201"/>
        <end position="225"/>
    </location>
</feature>
<gene>
    <name evidence="3" type="ORF">RAG0_08901</name>
</gene>
<feature type="compositionally biased region" description="Basic and acidic residues" evidence="2">
    <location>
        <begin position="423"/>
        <end position="443"/>
    </location>
</feature>
<evidence type="ECO:0000313" key="4">
    <source>
        <dbReference type="Proteomes" id="UP000178912"/>
    </source>
</evidence>